<feature type="non-terminal residue" evidence="4">
    <location>
        <position position="1"/>
    </location>
</feature>
<dbReference type="InterPro" id="IPR014030">
    <property type="entry name" value="Ketoacyl_synth_N"/>
</dbReference>
<gene>
    <name evidence="4" type="ORF">S12H4_40689</name>
</gene>
<feature type="non-terminal residue" evidence="4">
    <location>
        <position position="262"/>
    </location>
</feature>
<dbReference type="Pfam" id="PF00109">
    <property type="entry name" value="ketoacyl-synt"/>
    <property type="match status" value="1"/>
</dbReference>
<evidence type="ECO:0000313" key="4">
    <source>
        <dbReference type="EMBL" id="GAI95069.1"/>
    </source>
</evidence>
<proteinExistence type="inferred from homology"/>
<evidence type="ECO:0000259" key="3">
    <source>
        <dbReference type="PROSITE" id="PS52004"/>
    </source>
</evidence>
<dbReference type="PANTHER" id="PTHR11712:SF336">
    <property type="entry name" value="3-OXOACYL-[ACYL-CARRIER-PROTEIN] SYNTHASE, MITOCHONDRIAL"/>
    <property type="match status" value="1"/>
</dbReference>
<organism evidence="4">
    <name type="scientific">marine sediment metagenome</name>
    <dbReference type="NCBI Taxonomy" id="412755"/>
    <lineage>
        <taxon>unclassified sequences</taxon>
        <taxon>metagenomes</taxon>
        <taxon>ecological metagenomes</taxon>
    </lineage>
</organism>
<evidence type="ECO:0000256" key="1">
    <source>
        <dbReference type="ARBA" id="ARBA00008467"/>
    </source>
</evidence>
<comment type="similarity">
    <text evidence="1">Belongs to the thiolase-like superfamily. Beta-ketoacyl-ACP synthases family.</text>
</comment>
<keyword evidence="2" id="KW-0808">Transferase</keyword>
<feature type="domain" description="Ketosynthase family 3 (KS3)" evidence="3">
    <location>
        <begin position="1"/>
        <end position="262"/>
    </location>
</feature>
<dbReference type="InterPro" id="IPR020841">
    <property type="entry name" value="PKS_Beta-ketoAc_synthase_dom"/>
</dbReference>
<dbReference type="PROSITE" id="PS52004">
    <property type="entry name" value="KS3_2"/>
    <property type="match status" value="1"/>
</dbReference>
<dbReference type="GO" id="GO:0006633">
    <property type="term" value="P:fatty acid biosynthetic process"/>
    <property type="evidence" value="ECO:0007669"/>
    <property type="project" value="TreeGrafter"/>
</dbReference>
<dbReference type="InterPro" id="IPR000794">
    <property type="entry name" value="Beta-ketoacyl_synthase"/>
</dbReference>
<dbReference type="PANTHER" id="PTHR11712">
    <property type="entry name" value="POLYKETIDE SYNTHASE-RELATED"/>
    <property type="match status" value="1"/>
</dbReference>
<dbReference type="SMART" id="SM00825">
    <property type="entry name" value="PKS_KS"/>
    <property type="match status" value="1"/>
</dbReference>
<dbReference type="EMBL" id="BARW01024714">
    <property type="protein sequence ID" value="GAI95069.1"/>
    <property type="molecule type" value="Genomic_DNA"/>
</dbReference>
<dbReference type="GO" id="GO:0005829">
    <property type="term" value="C:cytosol"/>
    <property type="evidence" value="ECO:0007669"/>
    <property type="project" value="TreeGrafter"/>
</dbReference>
<name>X1URW4_9ZZZZ</name>
<reference evidence="4" key="1">
    <citation type="journal article" date="2014" name="Front. Microbiol.">
        <title>High frequency of phylogenetically diverse reductive dehalogenase-homologous genes in deep subseafloor sedimentary metagenomes.</title>
        <authorList>
            <person name="Kawai M."/>
            <person name="Futagami T."/>
            <person name="Toyoda A."/>
            <person name="Takaki Y."/>
            <person name="Nishi S."/>
            <person name="Hori S."/>
            <person name="Arai W."/>
            <person name="Tsubouchi T."/>
            <person name="Morono Y."/>
            <person name="Uchiyama I."/>
            <person name="Ito T."/>
            <person name="Fujiyama A."/>
            <person name="Inagaki F."/>
            <person name="Takami H."/>
        </authorList>
    </citation>
    <scope>NUCLEOTIDE SEQUENCE</scope>
    <source>
        <strain evidence="4">Expedition CK06-06</strain>
    </source>
</reference>
<comment type="caution">
    <text evidence="4">The sequence shown here is derived from an EMBL/GenBank/DDBJ whole genome shotgun (WGS) entry which is preliminary data.</text>
</comment>
<dbReference type="InterPro" id="IPR014031">
    <property type="entry name" value="Ketoacyl_synth_C"/>
</dbReference>
<dbReference type="GO" id="GO:0004315">
    <property type="term" value="F:3-oxoacyl-[acyl-carrier-protein] synthase activity"/>
    <property type="evidence" value="ECO:0007669"/>
    <property type="project" value="TreeGrafter"/>
</dbReference>
<dbReference type="Gene3D" id="3.40.47.10">
    <property type="match status" value="1"/>
</dbReference>
<evidence type="ECO:0000256" key="2">
    <source>
        <dbReference type="ARBA" id="ARBA00022679"/>
    </source>
</evidence>
<dbReference type="Pfam" id="PF02801">
    <property type="entry name" value="Ketoacyl-synt_C"/>
    <property type="match status" value="1"/>
</dbReference>
<accession>X1URW4</accession>
<sequence>CHIGIIHDIQGPSNSITCAEASAHLAIGEAAQIIARGGSDIALAGGAEAKVSPLIMVRQCLLKRVTSQNNDEPASACRPFDADAKGSVFGEAAGVVILESLENAQRRGAKIYAEVAGIGHSNNINPAYERLERNGKGIEIAIKKAMADAQIEPEALDLIIPHGTGIPADDLAEAKAIQAALGEAATKTAVWPTKSMISNTGAASGAIDVIAAVCAMRDGKIPAAKNCDQKADGCILNIANQSQEKKIRYALCCSYTYGGQTA</sequence>
<dbReference type="AlphaFoldDB" id="X1URW4"/>
<dbReference type="InterPro" id="IPR016039">
    <property type="entry name" value="Thiolase-like"/>
</dbReference>
<dbReference type="SUPFAM" id="SSF53901">
    <property type="entry name" value="Thiolase-like"/>
    <property type="match status" value="2"/>
</dbReference>
<protein>
    <recommendedName>
        <fullName evidence="3">Ketosynthase family 3 (KS3) domain-containing protein</fullName>
    </recommendedName>
</protein>